<evidence type="ECO:0000259" key="4">
    <source>
        <dbReference type="PROSITE" id="PS01124"/>
    </source>
</evidence>
<dbReference type="EMBL" id="WNDQ01000014">
    <property type="protein sequence ID" value="KAF1022192.1"/>
    <property type="molecule type" value="Genomic_DNA"/>
</dbReference>
<dbReference type="InterPro" id="IPR032783">
    <property type="entry name" value="AraC_lig"/>
</dbReference>
<proteinExistence type="predicted"/>
<keyword evidence="3" id="KW-0804">Transcription</keyword>
<dbReference type="PROSITE" id="PS01124">
    <property type="entry name" value="HTH_ARAC_FAMILY_2"/>
    <property type="match status" value="1"/>
</dbReference>
<reference evidence="6" key="1">
    <citation type="journal article" date="2020" name="MBio">
        <title>Horizontal gene transfer to a defensive symbiont with a reduced genome amongst a multipartite beetle microbiome.</title>
        <authorList>
            <person name="Waterworth S.C."/>
            <person name="Florez L.V."/>
            <person name="Rees E.R."/>
            <person name="Hertweck C."/>
            <person name="Kaltenpoth M."/>
            <person name="Kwan J.C."/>
        </authorList>
    </citation>
    <scope>NUCLEOTIDE SEQUENCE [LARGE SCALE GENOMIC DNA]</scope>
</reference>
<comment type="caution">
    <text evidence="5">The sequence shown here is derived from an EMBL/GenBank/DDBJ whole genome shotgun (WGS) entry which is preliminary data.</text>
</comment>
<feature type="domain" description="HTH araC/xylS-type" evidence="4">
    <location>
        <begin position="201"/>
        <end position="301"/>
    </location>
</feature>
<evidence type="ECO:0000256" key="2">
    <source>
        <dbReference type="ARBA" id="ARBA00023125"/>
    </source>
</evidence>
<dbReference type="InterPro" id="IPR009057">
    <property type="entry name" value="Homeodomain-like_sf"/>
</dbReference>
<keyword evidence="2" id="KW-0238">DNA-binding</keyword>
<dbReference type="Gene3D" id="1.10.10.60">
    <property type="entry name" value="Homeodomain-like"/>
    <property type="match status" value="2"/>
</dbReference>
<dbReference type="GO" id="GO:0043565">
    <property type="term" value="F:sequence-specific DNA binding"/>
    <property type="evidence" value="ECO:0007669"/>
    <property type="project" value="InterPro"/>
</dbReference>
<dbReference type="SMART" id="SM00342">
    <property type="entry name" value="HTH_ARAC"/>
    <property type="match status" value="1"/>
</dbReference>
<dbReference type="Pfam" id="PF12833">
    <property type="entry name" value="HTH_18"/>
    <property type="match status" value="1"/>
</dbReference>
<keyword evidence="1" id="KW-0805">Transcription regulation</keyword>
<dbReference type="AlphaFoldDB" id="A0A7V8JQS5"/>
<organism evidence="5 6">
    <name type="scientific">Paracidovorax wautersii</name>
    <dbReference type="NCBI Taxonomy" id="1177982"/>
    <lineage>
        <taxon>Bacteria</taxon>
        <taxon>Pseudomonadati</taxon>
        <taxon>Pseudomonadota</taxon>
        <taxon>Betaproteobacteria</taxon>
        <taxon>Burkholderiales</taxon>
        <taxon>Comamonadaceae</taxon>
        <taxon>Paracidovorax</taxon>
    </lineage>
</organism>
<dbReference type="PANTHER" id="PTHR11019">
    <property type="entry name" value="HTH-TYPE TRANSCRIPTIONAL REGULATOR NIMR"/>
    <property type="match status" value="1"/>
</dbReference>
<dbReference type="GO" id="GO:0003700">
    <property type="term" value="F:DNA-binding transcription factor activity"/>
    <property type="evidence" value="ECO:0007669"/>
    <property type="project" value="InterPro"/>
</dbReference>
<evidence type="ECO:0000313" key="6">
    <source>
        <dbReference type="Proteomes" id="UP000461670"/>
    </source>
</evidence>
<evidence type="ECO:0000256" key="1">
    <source>
        <dbReference type="ARBA" id="ARBA00023015"/>
    </source>
</evidence>
<evidence type="ECO:0000313" key="5">
    <source>
        <dbReference type="EMBL" id="KAF1022192.1"/>
    </source>
</evidence>
<sequence>MDSSFSRDGVIDWLLGSLSLEASVFHAGRYCGAWQASTAGRLLGSFHLVLDGRCWLHRPGQAPLALGARDGVLFLRDVPHHLGPDADPRAHAAEPRASMVPLGTVGAGGTGLACGFFQFRGGVAGLLMDGLPDMVVLRADEPGSERVATLFEFVQAEAGGDPDRPSPLLARLVELLFFYAIRRIAARGTGPAGLWALARAPEMAPLLEGLLDRPGQAWSVEQMAAHVHMSRSNFCRRFGELCGQSPAAFLTVLRMHVAAQRLESGESIERAADHVGYRSSAAFSRAFKKATGAQPGAWRRGGRQAGARVLQ</sequence>
<dbReference type="SUPFAM" id="SSF46689">
    <property type="entry name" value="Homeodomain-like"/>
    <property type="match status" value="2"/>
</dbReference>
<dbReference type="InterPro" id="IPR018060">
    <property type="entry name" value="HTH_AraC"/>
</dbReference>
<dbReference type="PANTHER" id="PTHR11019:SF159">
    <property type="entry name" value="TRANSCRIPTIONAL REGULATOR-RELATED"/>
    <property type="match status" value="1"/>
</dbReference>
<accession>A0A7V8JQS5</accession>
<evidence type="ECO:0000256" key="3">
    <source>
        <dbReference type="ARBA" id="ARBA00023163"/>
    </source>
</evidence>
<dbReference type="Pfam" id="PF12852">
    <property type="entry name" value="Cupin_6"/>
    <property type="match status" value="1"/>
</dbReference>
<gene>
    <name evidence="5" type="primary">rclR</name>
    <name evidence="5" type="ORF">GAK30_01337</name>
</gene>
<dbReference type="Proteomes" id="UP000461670">
    <property type="component" value="Unassembled WGS sequence"/>
</dbReference>
<protein>
    <submittedName>
        <fullName evidence="5">RCS-specific HTH-type transcriptional activator RclR</fullName>
    </submittedName>
</protein>
<name>A0A7V8JQS5_9BURK</name>